<reference evidence="4" key="1">
    <citation type="submission" date="2018-05" db="EMBL/GenBank/DDBJ databases">
        <title>Genome Sequencing of selected type strains of the family Eggerthellaceae.</title>
        <authorList>
            <person name="Danylec N."/>
            <person name="Stoll D.A."/>
            <person name="Doetsch A."/>
            <person name="Huch M."/>
        </authorList>
    </citation>
    <scope>NUCLEOTIDE SEQUENCE [LARGE SCALE GENOMIC DNA]</scope>
    <source>
        <strain evidence="4">DSM 24851</strain>
    </source>
</reference>
<dbReference type="AlphaFoldDB" id="A0A3N0AZI6"/>
<evidence type="ECO:0000313" key="3">
    <source>
        <dbReference type="EMBL" id="RNL40281.1"/>
    </source>
</evidence>
<keyword evidence="1" id="KW-0597">Phosphoprotein</keyword>
<protein>
    <submittedName>
        <fullName evidence="3">Hpt domain-containing protein</fullName>
    </submittedName>
</protein>
<gene>
    <name evidence="3" type="ORF">DMP06_05970</name>
</gene>
<dbReference type="PROSITE" id="PS50894">
    <property type="entry name" value="HPT"/>
    <property type="match status" value="1"/>
</dbReference>
<evidence type="ECO:0000256" key="1">
    <source>
        <dbReference type="PROSITE-ProRule" id="PRU00110"/>
    </source>
</evidence>
<dbReference type="Pfam" id="PF01627">
    <property type="entry name" value="Hpt"/>
    <property type="match status" value="1"/>
</dbReference>
<dbReference type="EMBL" id="QIBX01000008">
    <property type="protein sequence ID" value="RNL40281.1"/>
    <property type="molecule type" value="Genomic_DNA"/>
</dbReference>
<dbReference type="InterPro" id="IPR008207">
    <property type="entry name" value="Sig_transdc_His_kin_Hpt_dom"/>
</dbReference>
<feature type="modified residue" description="Phosphohistidine" evidence="1">
    <location>
        <position position="61"/>
    </location>
</feature>
<accession>A0A3N0AZI6</accession>
<sequence>MANIKEALAGVADYDAAVERFMGSEAMYVRFLGKFVNDESYGKLVAAMDAGDAKSAFEAAHTLKGTSATLELTDVARATGPVVESLRAGDVEVARTVFPPLKSAYDQAMEVLRAL</sequence>
<dbReference type="GO" id="GO:0000160">
    <property type="term" value="P:phosphorelay signal transduction system"/>
    <property type="evidence" value="ECO:0007669"/>
    <property type="project" value="InterPro"/>
</dbReference>
<dbReference type="SUPFAM" id="SSF47226">
    <property type="entry name" value="Histidine-containing phosphotransfer domain, HPT domain"/>
    <property type="match status" value="1"/>
</dbReference>
<dbReference type="Gene3D" id="1.20.120.160">
    <property type="entry name" value="HPT domain"/>
    <property type="match status" value="1"/>
</dbReference>
<organism evidence="3 4">
    <name type="scientific">Slackia equolifaciens</name>
    <dbReference type="NCBI Taxonomy" id="498718"/>
    <lineage>
        <taxon>Bacteria</taxon>
        <taxon>Bacillati</taxon>
        <taxon>Actinomycetota</taxon>
        <taxon>Coriobacteriia</taxon>
        <taxon>Eggerthellales</taxon>
        <taxon>Eggerthellaceae</taxon>
        <taxon>Slackia</taxon>
    </lineage>
</organism>
<evidence type="ECO:0000313" key="4">
    <source>
        <dbReference type="Proteomes" id="UP000269591"/>
    </source>
</evidence>
<keyword evidence="4" id="KW-1185">Reference proteome</keyword>
<dbReference type="InterPro" id="IPR036641">
    <property type="entry name" value="HPT_dom_sf"/>
</dbReference>
<dbReference type="OrthoDB" id="1669200at2"/>
<dbReference type="Proteomes" id="UP000269591">
    <property type="component" value="Unassembled WGS sequence"/>
</dbReference>
<feature type="domain" description="HPt" evidence="2">
    <location>
        <begin position="22"/>
        <end position="115"/>
    </location>
</feature>
<name>A0A3N0AZI6_9ACTN</name>
<evidence type="ECO:0000259" key="2">
    <source>
        <dbReference type="PROSITE" id="PS50894"/>
    </source>
</evidence>
<dbReference type="RefSeq" id="WP_123208831.1">
    <property type="nucleotide sequence ID" value="NZ_JBHTHO010000022.1"/>
</dbReference>
<proteinExistence type="predicted"/>
<comment type="caution">
    <text evidence="3">The sequence shown here is derived from an EMBL/GenBank/DDBJ whole genome shotgun (WGS) entry which is preliminary data.</text>
</comment>